<evidence type="ECO:0000313" key="6">
    <source>
        <dbReference type="Proteomes" id="UP000281431"/>
    </source>
</evidence>
<evidence type="ECO:0000256" key="1">
    <source>
        <dbReference type="ARBA" id="ARBA00023015"/>
    </source>
</evidence>
<reference evidence="5 6" key="1">
    <citation type="submission" date="2018-10" db="EMBL/GenBank/DDBJ databases">
        <title>Natrarchaeobius chitinivorans gen. nov., sp. nov., and Natrarchaeobius haloalkaliphilus sp. nov., alkaliphilic, chitin-utilizing haloarchaea from hypersaline alkaline lakes.</title>
        <authorList>
            <person name="Sorokin D.Y."/>
            <person name="Elcheninov A.G."/>
            <person name="Kostrikina N.A."/>
            <person name="Bale N.J."/>
            <person name="Sinninghe Damste J.S."/>
            <person name="Khijniak T.V."/>
            <person name="Kublanov I.V."/>
            <person name="Toshchakov S.V."/>
        </authorList>
    </citation>
    <scope>NUCLEOTIDE SEQUENCE [LARGE SCALE GENOMIC DNA]</scope>
    <source>
        <strain evidence="5 6">AArcht7</strain>
    </source>
</reference>
<dbReference type="GO" id="GO:0006355">
    <property type="term" value="P:regulation of DNA-templated transcription"/>
    <property type="evidence" value="ECO:0007669"/>
    <property type="project" value="InterPro"/>
</dbReference>
<evidence type="ECO:0000256" key="2">
    <source>
        <dbReference type="ARBA" id="ARBA00023163"/>
    </source>
</evidence>
<dbReference type="GO" id="GO:0003677">
    <property type="term" value="F:DNA binding"/>
    <property type="evidence" value="ECO:0007669"/>
    <property type="project" value="UniProtKB-KW"/>
</dbReference>
<keyword evidence="5" id="KW-0238">DNA-binding</keyword>
<dbReference type="SUPFAM" id="SSF46894">
    <property type="entry name" value="C-terminal effector domain of the bipartite response regulators"/>
    <property type="match status" value="1"/>
</dbReference>
<feature type="domain" description="HTH bat-type" evidence="3">
    <location>
        <begin position="166"/>
        <end position="217"/>
    </location>
</feature>
<dbReference type="PANTHER" id="PTHR34236">
    <property type="entry name" value="DIMETHYL SULFOXIDE REDUCTASE TRANSCRIPTIONAL ACTIVATOR"/>
    <property type="match status" value="1"/>
</dbReference>
<comment type="caution">
    <text evidence="5">The sequence shown here is derived from an EMBL/GenBank/DDBJ whole genome shotgun (WGS) entry which is preliminary data.</text>
</comment>
<gene>
    <name evidence="5" type="ORF">EA472_06000</name>
</gene>
<keyword evidence="2" id="KW-0804">Transcription</keyword>
<dbReference type="PANTHER" id="PTHR34236:SF1">
    <property type="entry name" value="DIMETHYL SULFOXIDE REDUCTASE TRANSCRIPTIONAL ACTIVATOR"/>
    <property type="match status" value="1"/>
</dbReference>
<organism evidence="5 6">
    <name type="scientific">Natrarchaeobius chitinivorans</name>
    <dbReference type="NCBI Taxonomy" id="1679083"/>
    <lineage>
        <taxon>Archaea</taxon>
        <taxon>Methanobacteriati</taxon>
        <taxon>Methanobacteriota</taxon>
        <taxon>Stenosarchaea group</taxon>
        <taxon>Halobacteria</taxon>
        <taxon>Halobacteriales</taxon>
        <taxon>Natrialbaceae</taxon>
        <taxon>Natrarchaeobius</taxon>
    </lineage>
</organism>
<dbReference type="InterPro" id="IPR056493">
    <property type="entry name" value="HVO_0513_N"/>
</dbReference>
<dbReference type="AlphaFoldDB" id="A0A3N6MZS2"/>
<dbReference type="InterPro" id="IPR007050">
    <property type="entry name" value="HTH_bacterioopsin"/>
</dbReference>
<dbReference type="OrthoDB" id="27447at2157"/>
<dbReference type="Proteomes" id="UP000281431">
    <property type="component" value="Unassembled WGS sequence"/>
</dbReference>
<name>A0A3N6MZS2_NATCH</name>
<dbReference type="InterPro" id="IPR036388">
    <property type="entry name" value="WH-like_DNA-bd_sf"/>
</dbReference>
<feature type="domain" description="HVO-0513-like N-terminal" evidence="4">
    <location>
        <begin position="17"/>
        <end position="156"/>
    </location>
</feature>
<dbReference type="InterPro" id="IPR016032">
    <property type="entry name" value="Sig_transdc_resp-reg_C-effctor"/>
</dbReference>
<dbReference type="Gene3D" id="1.10.10.10">
    <property type="entry name" value="Winged helix-like DNA-binding domain superfamily/Winged helix DNA-binding domain"/>
    <property type="match status" value="1"/>
</dbReference>
<dbReference type="Pfam" id="PF04967">
    <property type="entry name" value="HTH_10"/>
    <property type="match status" value="1"/>
</dbReference>
<proteinExistence type="predicted"/>
<keyword evidence="6" id="KW-1185">Reference proteome</keyword>
<dbReference type="EMBL" id="REFZ01000003">
    <property type="protein sequence ID" value="RQH02032.1"/>
    <property type="molecule type" value="Genomic_DNA"/>
</dbReference>
<accession>A0A3N6MZS2</accession>
<evidence type="ECO:0000259" key="3">
    <source>
        <dbReference type="Pfam" id="PF04967"/>
    </source>
</evidence>
<evidence type="ECO:0000259" key="4">
    <source>
        <dbReference type="Pfam" id="PF24278"/>
    </source>
</evidence>
<dbReference type="Pfam" id="PF24278">
    <property type="entry name" value="HVO_0513_N"/>
    <property type="match status" value="1"/>
</dbReference>
<sequence length="225" mass="24752">MRYATVVLTWTDGRINAIDDAFARSDAVSIDAIRHVNPVSERRYVELLELRGDLERARTLLAAAPDALEFDVAGEDRHGRGVAYVHCRSVGPVTDLLSILREHEIVLDWPMEYVEADGFGGRGLEVTALGTNRSIQRAVEDLPDGIELDLQRLGEYDPSGGPAPSLSDRQREVFDLAHERGYYDVPRGTTHRELAAELGISAGTVGEHLQRIEATLAASYSSTAR</sequence>
<evidence type="ECO:0000313" key="5">
    <source>
        <dbReference type="EMBL" id="RQH02032.1"/>
    </source>
</evidence>
<keyword evidence="1" id="KW-0805">Transcription regulation</keyword>
<protein>
    <submittedName>
        <fullName evidence="5">DNA-binding protein</fullName>
    </submittedName>
</protein>